<protein>
    <submittedName>
        <fullName evidence="3">Uncharacterized protein</fullName>
    </submittedName>
</protein>
<reference evidence="3" key="1">
    <citation type="submission" date="2020-01" db="EMBL/GenBank/DDBJ databases">
        <authorList>
            <consortium name="DOE Joint Genome Institute"/>
            <person name="Haridas S."/>
            <person name="Albert R."/>
            <person name="Binder M."/>
            <person name="Bloem J."/>
            <person name="Labutti K."/>
            <person name="Salamov A."/>
            <person name="Andreopoulos B."/>
            <person name="Baker S.E."/>
            <person name="Barry K."/>
            <person name="Bills G."/>
            <person name="Bluhm B.H."/>
            <person name="Cannon C."/>
            <person name="Castanera R."/>
            <person name="Culley D.E."/>
            <person name="Daum C."/>
            <person name="Ezra D."/>
            <person name="Gonzalez J.B."/>
            <person name="Henrissat B."/>
            <person name="Kuo A."/>
            <person name="Liang C."/>
            <person name="Lipzen A."/>
            <person name="Lutzoni F."/>
            <person name="Magnuson J."/>
            <person name="Mondo S."/>
            <person name="Nolan M."/>
            <person name="Ohm R."/>
            <person name="Pangilinan J."/>
            <person name="Park H.-J."/>
            <person name="Ramirez L."/>
            <person name="Alfaro M."/>
            <person name="Sun H."/>
            <person name="Tritt A."/>
            <person name="Yoshinaga Y."/>
            <person name="Zwiers L.-H."/>
            <person name="Turgeon B.G."/>
            <person name="Goodwin S.B."/>
            <person name="Spatafora J.W."/>
            <person name="Crous P.W."/>
            <person name="Grigoriev I.V."/>
        </authorList>
    </citation>
    <scope>NUCLEOTIDE SEQUENCE</scope>
    <source>
        <strain evidence="3">CBS 342.82</strain>
    </source>
</reference>
<proteinExistence type="predicted"/>
<keyword evidence="2" id="KW-1185">Reference proteome</keyword>
<evidence type="ECO:0000256" key="1">
    <source>
        <dbReference type="SAM" id="Phobius"/>
    </source>
</evidence>
<dbReference type="Proteomes" id="UP000504637">
    <property type="component" value="Unplaced"/>
</dbReference>
<keyword evidence="1" id="KW-0812">Transmembrane</keyword>
<accession>A0A6J3M7Q5</accession>
<reference evidence="3" key="2">
    <citation type="submission" date="2020-04" db="EMBL/GenBank/DDBJ databases">
        <authorList>
            <consortium name="NCBI Genome Project"/>
        </authorList>
    </citation>
    <scope>NUCLEOTIDE SEQUENCE</scope>
    <source>
        <strain evidence="3">CBS 342.82</strain>
    </source>
</reference>
<evidence type="ECO:0000313" key="2">
    <source>
        <dbReference type="Proteomes" id="UP000504637"/>
    </source>
</evidence>
<feature type="transmembrane region" description="Helical" evidence="1">
    <location>
        <begin position="37"/>
        <end position="54"/>
    </location>
</feature>
<dbReference type="GeneID" id="54357395"/>
<reference evidence="3" key="3">
    <citation type="submission" date="2025-08" db="UniProtKB">
        <authorList>
            <consortium name="RefSeq"/>
        </authorList>
    </citation>
    <scope>IDENTIFICATION</scope>
    <source>
        <strain evidence="3">CBS 342.82</strain>
    </source>
</reference>
<keyword evidence="1" id="KW-0472">Membrane</keyword>
<keyword evidence="1" id="KW-1133">Transmembrane helix</keyword>
<dbReference type="RefSeq" id="XP_033460625.1">
    <property type="nucleotide sequence ID" value="XM_033599596.1"/>
</dbReference>
<evidence type="ECO:0000313" key="3">
    <source>
        <dbReference type="RefSeq" id="XP_033460625.1"/>
    </source>
</evidence>
<name>A0A6J3M7Q5_9PEZI</name>
<organism evidence="3">
    <name type="scientific">Dissoconium aciculare CBS 342.82</name>
    <dbReference type="NCBI Taxonomy" id="1314786"/>
    <lineage>
        <taxon>Eukaryota</taxon>
        <taxon>Fungi</taxon>
        <taxon>Dikarya</taxon>
        <taxon>Ascomycota</taxon>
        <taxon>Pezizomycotina</taxon>
        <taxon>Dothideomycetes</taxon>
        <taxon>Dothideomycetidae</taxon>
        <taxon>Mycosphaerellales</taxon>
        <taxon>Dissoconiaceae</taxon>
        <taxon>Dissoconium</taxon>
    </lineage>
</organism>
<dbReference type="AlphaFoldDB" id="A0A6J3M7Q5"/>
<gene>
    <name evidence="3" type="ORF">K489DRAFT_200466</name>
</gene>
<sequence length="58" mass="6641">METVNSKHHDTKRISRLARALVSASQITLRFSWPNKVQHALCIIILIFVPNVRLTGCR</sequence>